<dbReference type="Pfam" id="PF12787">
    <property type="entry name" value="EcsC"/>
    <property type="match status" value="1"/>
</dbReference>
<dbReference type="EMBL" id="CP031078">
    <property type="protein sequence ID" value="AYF01183.1"/>
    <property type="molecule type" value="Genomic_DNA"/>
</dbReference>
<reference evidence="2" key="1">
    <citation type="submission" date="2018-07" db="EMBL/GenBank/DDBJ databases">
        <title>Genome Structure of the Opportunistic Pathogen Paracoccus yeei (Alphaproteobacteria) and Identification of Putative Virulence Factors.</title>
        <authorList>
            <person name="Lasek R."/>
            <person name="Szuplewska M."/>
            <person name="Mitura M."/>
            <person name="Decewicz P."/>
            <person name="Chmielowska C."/>
            <person name="Pawlot A."/>
            <person name="Sentkowska D."/>
            <person name="Czarnecki J."/>
            <person name="Bartosik D."/>
        </authorList>
    </citation>
    <scope>NUCLEOTIDE SEQUENCE [LARGE SCALE GENOMIC DNA]</scope>
    <source>
        <strain evidence="2">CCUG 32053</strain>
    </source>
</reference>
<gene>
    <name evidence="1" type="ORF">PY32053_01556</name>
</gene>
<sequence>MSSTMTDQSPVPARTAILPPITDPTVHTEIDRLARRYLNAGGVAMELLNAVGGKAEGLIERLPKPVRSRMDRITLAALNRAFSAASRSRGLLSDRGDWFNRALSTASGAAGGLAGFAGATVELPVTITLLLRAIMDIAAEHGFDPDSDEARQEALHIFASAGPLAEDEGADLGLIAARMTITGQTVQTLVAKVAPKLSASLAQKLAAQAVPIFGALAGATINYSFTRYYQEIARVQFGLMRLSQETGVPREALAEALILRLEQLRPGSSRRNPRGGKR</sequence>
<dbReference type="PANTHER" id="PTHR41260">
    <property type="entry name" value="PROTEIN ECSC"/>
    <property type="match status" value="1"/>
</dbReference>
<proteinExistence type="predicted"/>
<dbReference type="Proteomes" id="UP000272010">
    <property type="component" value="Chromosome"/>
</dbReference>
<organism evidence="1 2">
    <name type="scientific">Paracoccus yeei</name>
    <dbReference type="NCBI Taxonomy" id="147645"/>
    <lineage>
        <taxon>Bacteria</taxon>
        <taxon>Pseudomonadati</taxon>
        <taxon>Pseudomonadota</taxon>
        <taxon>Alphaproteobacteria</taxon>
        <taxon>Rhodobacterales</taxon>
        <taxon>Paracoccaceae</taxon>
        <taxon>Paracoccus</taxon>
    </lineage>
</organism>
<evidence type="ECO:0000313" key="2">
    <source>
        <dbReference type="Proteomes" id="UP000272010"/>
    </source>
</evidence>
<accession>A0A386UKF3</accession>
<evidence type="ECO:0000313" key="1">
    <source>
        <dbReference type="EMBL" id="AYF01183.1"/>
    </source>
</evidence>
<dbReference type="PANTHER" id="PTHR41260:SF1">
    <property type="entry name" value="PROTEIN ECSC"/>
    <property type="match status" value="1"/>
</dbReference>
<protein>
    <submittedName>
        <fullName evidence="1">Protein EcsC</fullName>
    </submittedName>
</protein>
<name>A0A386UKF3_9RHOB</name>
<dbReference type="AlphaFoldDB" id="A0A386UKF3"/>
<dbReference type="InterPro" id="IPR024787">
    <property type="entry name" value="EcsC"/>
</dbReference>